<comment type="caution">
    <text evidence="6">The sequence shown here is derived from an EMBL/GenBank/DDBJ whole genome shotgun (WGS) entry which is preliminary data.</text>
</comment>
<feature type="domain" description="ATP-grasp" evidence="5">
    <location>
        <begin position="117"/>
        <end position="313"/>
    </location>
</feature>
<proteinExistence type="predicted"/>
<evidence type="ECO:0000256" key="2">
    <source>
        <dbReference type="ARBA" id="ARBA00022741"/>
    </source>
</evidence>
<reference evidence="6 7" key="1">
    <citation type="submission" date="2017-11" db="EMBL/GenBank/DDBJ databases">
        <title>Evolution of Phototrophy in the Chloroflexi Phylum Driven by Horizontal Gene Transfer.</title>
        <authorList>
            <person name="Ward L.M."/>
            <person name="Hemp J."/>
            <person name="Shih P.M."/>
            <person name="Mcglynn S.E."/>
            <person name="Fischer W."/>
        </authorList>
    </citation>
    <scope>NUCLEOTIDE SEQUENCE [LARGE SCALE GENOMIC DNA]</scope>
    <source>
        <strain evidence="6">JP3_7</strain>
    </source>
</reference>
<organism evidence="6 7">
    <name type="scientific">Candidatus Thermofonsia Clade 3 bacterium</name>
    <dbReference type="NCBI Taxonomy" id="2364212"/>
    <lineage>
        <taxon>Bacteria</taxon>
        <taxon>Bacillati</taxon>
        <taxon>Chloroflexota</taxon>
        <taxon>Candidatus Thermofontia</taxon>
        <taxon>Candidatus Thermofonsia Clade 3</taxon>
    </lineage>
</organism>
<keyword evidence="2 4" id="KW-0547">Nucleotide-binding</keyword>
<dbReference type="PANTHER" id="PTHR43585">
    <property type="entry name" value="FUMIPYRROLE BIOSYNTHESIS PROTEIN C"/>
    <property type="match status" value="1"/>
</dbReference>
<evidence type="ECO:0000313" key="7">
    <source>
        <dbReference type="Proteomes" id="UP000230790"/>
    </source>
</evidence>
<dbReference type="EMBL" id="PGTN01000042">
    <property type="protein sequence ID" value="PJF47594.1"/>
    <property type="molecule type" value="Genomic_DNA"/>
</dbReference>
<evidence type="ECO:0000256" key="1">
    <source>
        <dbReference type="ARBA" id="ARBA00022598"/>
    </source>
</evidence>
<dbReference type="InterPro" id="IPR011761">
    <property type="entry name" value="ATP-grasp"/>
</dbReference>
<dbReference type="Gene3D" id="3.30.470.20">
    <property type="entry name" value="ATP-grasp fold, B domain"/>
    <property type="match status" value="1"/>
</dbReference>
<evidence type="ECO:0000256" key="4">
    <source>
        <dbReference type="PROSITE-ProRule" id="PRU00409"/>
    </source>
</evidence>
<dbReference type="Proteomes" id="UP000230790">
    <property type="component" value="Unassembled WGS sequence"/>
</dbReference>
<keyword evidence="1" id="KW-0436">Ligase</keyword>
<sequence>MSKPLTVLCLSSAVKGQRLIQELKRLGCRVFLLTEERWRDDAWPYESLEGIHYMHSLANRPHVLNAASYMARGLQFDLIIPLDEYEVQTAGALREHFIMPGMTASEAQPFNDKLAMRARAQAAGIPTPEFTPVFNYDVLRAWMARVPPPWLLKPRHEAGAMGIKRCEDAEQVWRWLDQLGDEQSRRLLEQFVPSDVFHVDALVWQGQVVFSIASAYDKPPLSVSHGGGVFVTRTLPAESDAAQTLTALNARVIGALAPRGFSGAVHAEYLRALETGQWLFLEAGARVGGANIADMIEYATGVNLWAEWARIEVAHFLGEDYAPPATRRDHAGILICLARQEHPDLSSYNAPEVVWRLKKRYHAGLIVVSPDPARVQSLLDSYSRRFVEDFLAHAEPWETGRMV</sequence>
<dbReference type="GO" id="GO:0016874">
    <property type="term" value="F:ligase activity"/>
    <property type="evidence" value="ECO:0007669"/>
    <property type="project" value="UniProtKB-KW"/>
</dbReference>
<dbReference type="Gene3D" id="3.40.50.20">
    <property type="match status" value="1"/>
</dbReference>
<accession>A0A2M8QCS2</accession>
<dbReference type="Gene3D" id="3.30.1490.20">
    <property type="entry name" value="ATP-grasp fold, A domain"/>
    <property type="match status" value="1"/>
</dbReference>
<evidence type="ECO:0000259" key="5">
    <source>
        <dbReference type="PROSITE" id="PS50975"/>
    </source>
</evidence>
<dbReference type="GO" id="GO:0005524">
    <property type="term" value="F:ATP binding"/>
    <property type="evidence" value="ECO:0007669"/>
    <property type="project" value="UniProtKB-UniRule"/>
</dbReference>
<dbReference type="AlphaFoldDB" id="A0A2M8QCS2"/>
<gene>
    <name evidence="6" type="ORF">CUN48_07890</name>
</gene>
<evidence type="ECO:0000313" key="6">
    <source>
        <dbReference type="EMBL" id="PJF47594.1"/>
    </source>
</evidence>
<dbReference type="SUPFAM" id="SSF56059">
    <property type="entry name" value="Glutathione synthetase ATP-binding domain-like"/>
    <property type="match status" value="1"/>
</dbReference>
<dbReference type="GO" id="GO:0046872">
    <property type="term" value="F:metal ion binding"/>
    <property type="evidence" value="ECO:0007669"/>
    <property type="project" value="InterPro"/>
</dbReference>
<dbReference type="InterPro" id="IPR013815">
    <property type="entry name" value="ATP_grasp_subdomain_1"/>
</dbReference>
<dbReference type="PANTHER" id="PTHR43585:SF2">
    <property type="entry name" value="ATP-GRASP ENZYME FSQD"/>
    <property type="match status" value="1"/>
</dbReference>
<name>A0A2M8QCS2_9CHLR</name>
<evidence type="ECO:0000256" key="3">
    <source>
        <dbReference type="ARBA" id="ARBA00022840"/>
    </source>
</evidence>
<keyword evidence="3 4" id="KW-0067">ATP-binding</keyword>
<protein>
    <submittedName>
        <fullName evidence="6">ATPase</fullName>
    </submittedName>
</protein>
<dbReference type="PROSITE" id="PS50975">
    <property type="entry name" value="ATP_GRASP"/>
    <property type="match status" value="1"/>
</dbReference>
<dbReference type="InterPro" id="IPR052032">
    <property type="entry name" value="ATP-dep_AA_Ligase"/>
</dbReference>